<dbReference type="Pfam" id="PF08905">
    <property type="entry name" value="DUF1850"/>
    <property type="match status" value="1"/>
</dbReference>
<gene>
    <name evidence="1" type="ORF">RIL96_01180</name>
</gene>
<dbReference type="RefSeq" id="WP_310547164.1">
    <property type="nucleotide sequence ID" value="NZ_JAVKGR010000001.1"/>
</dbReference>
<dbReference type="InterPro" id="IPR006311">
    <property type="entry name" value="TAT_signal"/>
</dbReference>
<dbReference type="PROSITE" id="PS51318">
    <property type="entry name" value="TAT"/>
    <property type="match status" value="1"/>
</dbReference>
<comment type="caution">
    <text evidence="1">The sequence shown here is derived from an EMBL/GenBank/DDBJ whole genome shotgun (WGS) entry which is preliminary data.</text>
</comment>
<name>A0ABU2DP04_9MICC</name>
<accession>A0ABU2DP04</accession>
<sequence length="171" mass="18892">MHHTPGSTGHTTGLSRRRLLRHTGLAAVAAVAVSAAGCSGLGTGGPQLVCRHQRSEEIYAQIPLEPGMLLTHSWLHSIELSRWSDTYRCEADGLTLIRTELEAYGAGMPMDEGEVRIEDGRVIITEIDRPFEAVRWIHSHEVDYRIGIDGDESLIDAADLPHREPLELRPL</sequence>
<proteinExistence type="predicted"/>
<organism evidence="1 2">
    <name type="scientific">Nesterenkonia aerolata</name>
    <dbReference type="NCBI Taxonomy" id="3074079"/>
    <lineage>
        <taxon>Bacteria</taxon>
        <taxon>Bacillati</taxon>
        <taxon>Actinomycetota</taxon>
        <taxon>Actinomycetes</taxon>
        <taxon>Micrococcales</taxon>
        <taxon>Micrococcaceae</taxon>
        <taxon>Nesterenkonia</taxon>
    </lineage>
</organism>
<evidence type="ECO:0000313" key="2">
    <source>
        <dbReference type="Proteomes" id="UP001251870"/>
    </source>
</evidence>
<dbReference type="Proteomes" id="UP001251870">
    <property type="component" value="Unassembled WGS sequence"/>
</dbReference>
<protein>
    <submittedName>
        <fullName evidence="1">DUF1850 domain-containing protein</fullName>
    </submittedName>
</protein>
<dbReference type="InterPro" id="IPR015001">
    <property type="entry name" value="DUF1850"/>
</dbReference>
<dbReference type="EMBL" id="JAVKGR010000001">
    <property type="protein sequence ID" value="MDR8018179.1"/>
    <property type="molecule type" value="Genomic_DNA"/>
</dbReference>
<keyword evidence="2" id="KW-1185">Reference proteome</keyword>
<evidence type="ECO:0000313" key="1">
    <source>
        <dbReference type="EMBL" id="MDR8018179.1"/>
    </source>
</evidence>
<reference evidence="1 2" key="1">
    <citation type="submission" date="2023-09" db="EMBL/GenBank/DDBJ databases">
        <title>Description of three actinobacteria isolated from air of manufacturing shop in a pharmaceutical factory.</title>
        <authorList>
            <person name="Zhang D.-F."/>
        </authorList>
    </citation>
    <scope>NUCLEOTIDE SEQUENCE [LARGE SCALE GENOMIC DNA]</scope>
    <source>
        <strain evidence="1 2">LY-0111</strain>
    </source>
</reference>